<dbReference type="SUPFAM" id="SSF88659">
    <property type="entry name" value="Sigma3 and sigma4 domains of RNA polymerase sigma factors"/>
    <property type="match status" value="1"/>
</dbReference>
<name>A0ABN8EQE8_9BACT</name>
<keyword evidence="3" id="KW-0731">Sigma factor</keyword>
<dbReference type="PANTHER" id="PTHR43133">
    <property type="entry name" value="RNA POLYMERASE ECF-TYPE SIGMA FACTO"/>
    <property type="match status" value="1"/>
</dbReference>
<evidence type="ECO:0000313" key="8">
    <source>
        <dbReference type="Proteomes" id="UP000837932"/>
    </source>
</evidence>
<dbReference type="InterPro" id="IPR013324">
    <property type="entry name" value="RNA_pol_sigma_r3/r4-like"/>
</dbReference>
<protein>
    <recommendedName>
        <fullName evidence="9">RNA polymerase subunit sigma-70</fullName>
    </recommendedName>
</protein>
<gene>
    <name evidence="7" type="ORF">EMA8858_01244</name>
</gene>
<comment type="caution">
    <text evidence="7">The sequence shown here is derived from an EMBL/GenBank/DDBJ whole genome shotgun (WGS) entry which is preliminary data.</text>
</comment>
<sequence>MVIKFIKRKFSVITATTEIYFKTLTRKQLLTANSLMEVIADCLKGKESAMKKFYEHFHGYALSVCLSYCENRDDALEIMNDGFLKIFKNLDKIENIDRIKPWLRRIMVNVAIDHFRKNVKNQTSQLPENIIESNFGDVSVYAKLSSEDIMQAVQSLPTNYRLVFNLYAIEGYSHKEIGEMLKIAESTSRANLSLANGMLREKLKKML</sequence>
<dbReference type="SUPFAM" id="SSF88946">
    <property type="entry name" value="Sigma2 domain of RNA polymerase sigma factors"/>
    <property type="match status" value="1"/>
</dbReference>
<evidence type="ECO:0000256" key="2">
    <source>
        <dbReference type="ARBA" id="ARBA00023015"/>
    </source>
</evidence>
<keyword evidence="8" id="KW-1185">Reference proteome</keyword>
<dbReference type="InterPro" id="IPR013325">
    <property type="entry name" value="RNA_pol_sigma_r2"/>
</dbReference>
<dbReference type="InterPro" id="IPR036388">
    <property type="entry name" value="WH-like_DNA-bd_sf"/>
</dbReference>
<dbReference type="EMBL" id="CAKLPY010000001">
    <property type="protein sequence ID" value="CAH0995124.1"/>
    <property type="molecule type" value="Genomic_DNA"/>
</dbReference>
<comment type="similarity">
    <text evidence="1">Belongs to the sigma-70 factor family. ECF subfamily.</text>
</comment>
<dbReference type="InterPro" id="IPR039425">
    <property type="entry name" value="RNA_pol_sigma-70-like"/>
</dbReference>
<dbReference type="Gene3D" id="1.10.1740.10">
    <property type="match status" value="1"/>
</dbReference>
<evidence type="ECO:0000256" key="4">
    <source>
        <dbReference type="ARBA" id="ARBA00023163"/>
    </source>
</evidence>
<keyword evidence="4" id="KW-0804">Transcription</keyword>
<dbReference type="Gene3D" id="1.10.10.10">
    <property type="entry name" value="Winged helix-like DNA-binding domain superfamily/Winged helix DNA-binding domain"/>
    <property type="match status" value="1"/>
</dbReference>
<evidence type="ECO:0000256" key="3">
    <source>
        <dbReference type="ARBA" id="ARBA00023082"/>
    </source>
</evidence>
<dbReference type="InterPro" id="IPR014284">
    <property type="entry name" value="RNA_pol_sigma-70_dom"/>
</dbReference>
<feature type="domain" description="RNA polymerase sigma-70 region 2" evidence="5">
    <location>
        <begin position="53"/>
        <end position="118"/>
    </location>
</feature>
<dbReference type="InterPro" id="IPR007627">
    <property type="entry name" value="RNA_pol_sigma70_r2"/>
</dbReference>
<proteinExistence type="inferred from homology"/>
<evidence type="ECO:0000256" key="1">
    <source>
        <dbReference type="ARBA" id="ARBA00010641"/>
    </source>
</evidence>
<feature type="domain" description="RNA polymerase sigma factor 70 region 4 type 2" evidence="6">
    <location>
        <begin position="147"/>
        <end position="195"/>
    </location>
</feature>
<accession>A0ABN8EQE8</accession>
<organism evidence="7 8">
    <name type="scientific">Emticicia aquatica</name>
    <dbReference type="NCBI Taxonomy" id="1681835"/>
    <lineage>
        <taxon>Bacteria</taxon>
        <taxon>Pseudomonadati</taxon>
        <taxon>Bacteroidota</taxon>
        <taxon>Cytophagia</taxon>
        <taxon>Cytophagales</taxon>
        <taxon>Leadbetterellaceae</taxon>
        <taxon>Emticicia</taxon>
    </lineage>
</organism>
<reference evidence="7" key="1">
    <citation type="submission" date="2021-12" db="EMBL/GenBank/DDBJ databases">
        <authorList>
            <person name="Rodrigo-Torres L."/>
            <person name="Arahal R. D."/>
            <person name="Lucena T."/>
        </authorList>
    </citation>
    <scope>NUCLEOTIDE SEQUENCE</scope>
    <source>
        <strain evidence="7">CECT 8858</strain>
    </source>
</reference>
<dbReference type="Pfam" id="PF08281">
    <property type="entry name" value="Sigma70_r4_2"/>
    <property type="match status" value="1"/>
</dbReference>
<dbReference type="InterPro" id="IPR013249">
    <property type="entry name" value="RNA_pol_sigma70_r4_t2"/>
</dbReference>
<dbReference type="PANTHER" id="PTHR43133:SF46">
    <property type="entry name" value="RNA POLYMERASE SIGMA-70 FACTOR ECF SUBFAMILY"/>
    <property type="match status" value="1"/>
</dbReference>
<dbReference type="NCBIfam" id="TIGR02937">
    <property type="entry name" value="sigma70-ECF"/>
    <property type="match status" value="1"/>
</dbReference>
<dbReference type="Proteomes" id="UP000837932">
    <property type="component" value="Unassembled WGS sequence"/>
</dbReference>
<evidence type="ECO:0008006" key="9">
    <source>
        <dbReference type="Google" id="ProtNLM"/>
    </source>
</evidence>
<keyword evidence="2" id="KW-0805">Transcription regulation</keyword>
<evidence type="ECO:0000313" key="7">
    <source>
        <dbReference type="EMBL" id="CAH0995124.1"/>
    </source>
</evidence>
<evidence type="ECO:0000259" key="6">
    <source>
        <dbReference type="Pfam" id="PF08281"/>
    </source>
</evidence>
<dbReference type="Pfam" id="PF04542">
    <property type="entry name" value="Sigma70_r2"/>
    <property type="match status" value="1"/>
</dbReference>
<evidence type="ECO:0000259" key="5">
    <source>
        <dbReference type="Pfam" id="PF04542"/>
    </source>
</evidence>